<dbReference type="InterPro" id="IPR001647">
    <property type="entry name" value="HTH_TetR"/>
</dbReference>
<dbReference type="Proteomes" id="UP000184440">
    <property type="component" value="Unassembled WGS sequence"/>
</dbReference>
<dbReference type="STRING" id="134849.SAMN05443668_106287"/>
<dbReference type="PROSITE" id="PS50977">
    <property type="entry name" value="HTH_TETR_2"/>
    <property type="match status" value="1"/>
</dbReference>
<gene>
    <name evidence="7" type="ORF">SAMN05443668_106287</name>
</gene>
<feature type="compositionally biased region" description="Basic residues" evidence="5">
    <location>
        <begin position="1"/>
        <end position="12"/>
    </location>
</feature>
<feature type="domain" description="HTH tetR-type" evidence="6">
    <location>
        <begin position="26"/>
        <end position="86"/>
    </location>
</feature>
<evidence type="ECO:0000256" key="3">
    <source>
        <dbReference type="ARBA" id="ARBA00023163"/>
    </source>
</evidence>
<evidence type="ECO:0000256" key="1">
    <source>
        <dbReference type="ARBA" id="ARBA00023015"/>
    </source>
</evidence>
<dbReference type="GO" id="GO:0003700">
    <property type="term" value="F:DNA-binding transcription factor activity"/>
    <property type="evidence" value="ECO:0007669"/>
    <property type="project" value="TreeGrafter"/>
</dbReference>
<dbReference type="PRINTS" id="PR00455">
    <property type="entry name" value="HTHTETR"/>
</dbReference>
<dbReference type="Gene3D" id="1.10.357.10">
    <property type="entry name" value="Tetracycline Repressor, domain 2"/>
    <property type="match status" value="1"/>
</dbReference>
<accession>A0A1M7R3K1</accession>
<dbReference type="InterPro" id="IPR050109">
    <property type="entry name" value="HTH-type_TetR-like_transc_reg"/>
</dbReference>
<evidence type="ECO:0000256" key="4">
    <source>
        <dbReference type="PROSITE-ProRule" id="PRU00335"/>
    </source>
</evidence>
<reference evidence="7 8" key="1">
    <citation type="submission" date="2016-11" db="EMBL/GenBank/DDBJ databases">
        <authorList>
            <person name="Jaros S."/>
            <person name="Januszkiewicz K."/>
            <person name="Wedrychowicz H."/>
        </authorList>
    </citation>
    <scope>NUCLEOTIDE SEQUENCE [LARGE SCALE GENOMIC DNA]</scope>
    <source>
        <strain evidence="7 8">DSM 46144</strain>
    </source>
</reference>
<keyword evidence="8" id="KW-1185">Reference proteome</keyword>
<dbReference type="GO" id="GO:0000976">
    <property type="term" value="F:transcription cis-regulatory region binding"/>
    <property type="evidence" value="ECO:0007669"/>
    <property type="project" value="TreeGrafter"/>
</dbReference>
<dbReference type="AlphaFoldDB" id="A0A1M7R3K1"/>
<keyword evidence="2 4" id="KW-0238">DNA-binding</keyword>
<evidence type="ECO:0000313" key="7">
    <source>
        <dbReference type="EMBL" id="SHN39458.1"/>
    </source>
</evidence>
<keyword evidence="1" id="KW-0805">Transcription regulation</keyword>
<dbReference type="Pfam" id="PF00440">
    <property type="entry name" value="TetR_N"/>
    <property type="match status" value="1"/>
</dbReference>
<name>A0A1M7R3K1_9ACTN</name>
<evidence type="ECO:0000256" key="5">
    <source>
        <dbReference type="SAM" id="MobiDB-lite"/>
    </source>
</evidence>
<dbReference type="PANTHER" id="PTHR30055">
    <property type="entry name" value="HTH-TYPE TRANSCRIPTIONAL REGULATOR RUTR"/>
    <property type="match status" value="1"/>
</dbReference>
<sequence>MAQHARPGRPRHTSASTVPADASSAGTAREQILDAAAALFAEHGFAATTTRMIAERVGVRQASLYYHFAGKDELLIELLTTSVRPSLEAVRGIESLVPDTASAAAALYLLASVDVETLSRTPHNIGTLYLLPEVQQERYDSFRIERQELQEIYGRLGFRAARAEIRAAIAEPRLGELLIQVAEVVIQIRRTRRPDAPDADAVASSCLRLCGCSDAAIDEARSDARSLLVGA</sequence>
<dbReference type="OrthoDB" id="3186364at2"/>
<feature type="region of interest" description="Disordered" evidence="5">
    <location>
        <begin position="1"/>
        <end position="23"/>
    </location>
</feature>
<feature type="DNA-binding region" description="H-T-H motif" evidence="4">
    <location>
        <begin position="49"/>
        <end position="68"/>
    </location>
</feature>
<dbReference type="InterPro" id="IPR009057">
    <property type="entry name" value="Homeodomain-like_sf"/>
</dbReference>
<evidence type="ECO:0000313" key="8">
    <source>
        <dbReference type="Proteomes" id="UP000184440"/>
    </source>
</evidence>
<evidence type="ECO:0000259" key="6">
    <source>
        <dbReference type="PROSITE" id="PS50977"/>
    </source>
</evidence>
<organism evidence="7 8">
    <name type="scientific">Cryptosporangium aurantiacum</name>
    <dbReference type="NCBI Taxonomy" id="134849"/>
    <lineage>
        <taxon>Bacteria</taxon>
        <taxon>Bacillati</taxon>
        <taxon>Actinomycetota</taxon>
        <taxon>Actinomycetes</taxon>
        <taxon>Cryptosporangiales</taxon>
        <taxon>Cryptosporangiaceae</taxon>
        <taxon>Cryptosporangium</taxon>
    </lineage>
</organism>
<protein>
    <submittedName>
        <fullName evidence="7">Transcriptional regulator, TetR family</fullName>
    </submittedName>
</protein>
<evidence type="ECO:0000256" key="2">
    <source>
        <dbReference type="ARBA" id="ARBA00023125"/>
    </source>
</evidence>
<proteinExistence type="predicted"/>
<dbReference type="EMBL" id="FRCS01000006">
    <property type="protein sequence ID" value="SHN39458.1"/>
    <property type="molecule type" value="Genomic_DNA"/>
</dbReference>
<keyword evidence="3" id="KW-0804">Transcription</keyword>
<dbReference type="PANTHER" id="PTHR30055:SF234">
    <property type="entry name" value="HTH-TYPE TRANSCRIPTIONAL REGULATOR BETI"/>
    <property type="match status" value="1"/>
</dbReference>
<dbReference type="SUPFAM" id="SSF46689">
    <property type="entry name" value="Homeodomain-like"/>
    <property type="match status" value="1"/>
</dbReference>